<dbReference type="EMBL" id="NQNY01000008">
    <property type="protein sequence ID" value="PAK21290.1"/>
    <property type="molecule type" value="Genomic_DNA"/>
</dbReference>
<accession>A0A269TJC8</accession>
<evidence type="ECO:0000313" key="1">
    <source>
        <dbReference type="EMBL" id="PAK21290.1"/>
    </source>
</evidence>
<protein>
    <recommendedName>
        <fullName evidence="3">Restriction endonuclease subunit M</fullName>
    </recommendedName>
</protein>
<dbReference type="OrthoDB" id="9813673at2"/>
<proteinExistence type="predicted"/>
<comment type="caution">
    <text evidence="1">The sequence shown here is derived from an EMBL/GenBank/DDBJ whole genome shotgun (WGS) entry which is preliminary data.</text>
</comment>
<gene>
    <name evidence="1" type="ORF">CJJ23_02870</name>
</gene>
<dbReference type="AlphaFoldDB" id="A0A269TJC8"/>
<evidence type="ECO:0000313" key="2">
    <source>
        <dbReference type="Proteomes" id="UP000216943"/>
    </source>
</evidence>
<evidence type="ECO:0008006" key="3">
    <source>
        <dbReference type="Google" id="ProtNLM"/>
    </source>
</evidence>
<dbReference type="REBASE" id="265899">
    <property type="entry name" value="Mag723ORF2870P"/>
</dbReference>
<organism evidence="1 2">
    <name type="scientific">Mycoplasmopsis agassizii</name>
    <dbReference type="NCBI Taxonomy" id="33922"/>
    <lineage>
        <taxon>Bacteria</taxon>
        <taxon>Bacillati</taxon>
        <taxon>Mycoplasmatota</taxon>
        <taxon>Mycoplasmoidales</taxon>
        <taxon>Metamycoplasmataceae</taxon>
        <taxon>Mycoplasmopsis</taxon>
    </lineage>
</organism>
<reference evidence="2" key="1">
    <citation type="submission" date="2017-08" db="EMBL/GenBank/DDBJ databases">
        <authorList>
            <person name="Alvarez-Ponce D."/>
            <person name="Weitzman C.L."/>
            <person name="Tillett R.L."/>
            <person name="Sandmeier F.C."/>
            <person name="Tracy C.R."/>
        </authorList>
    </citation>
    <scope>NUCLEOTIDE SEQUENCE [LARGE SCALE GENOMIC DNA]</scope>
    <source>
        <strain evidence="2">723</strain>
    </source>
</reference>
<name>A0A269TJC8_9BACT</name>
<dbReference type="Proteomes" id="UP000216943">
    <property type="component" value="Unassembled WGS sequence"/>
</dbReference>
<sequence length="308" mass="36561">MKKNSLNEILLIDHTTKKNIIWANKNYEKYGWKYNEESEIRPELLIVGSKEIIQPRVYKNKEIKNNRTKQMAEVFTPSWICNKQNNLIDNEFFGYKNSFNHETENGWTKTKKVDFKNKNWKEYIDLERLEITCGEAPYLTSRYDSVTGEIIKPLDRIGLLDRKLRVIFENVDTDKDFLKYSFLALKRTYGFDFQGDNVLLARNNLLQTFVEFYIEKFSKKPTLASLKKAAKIISWNIFQMDGLKYVVPFSCNRNKIIQDSLFGDPVEEIIFCLGCMRNDSHKHKGQYAKIKDWRLNKIIRFIDLLDKE</sequence>